<dbReference type="InterPro" id="IPR000408">
    <property type="entry name" value="Reg_chr_condens"/>
</dbReference>
<dbReference type="GO" id="GO:0005737">
    <property type="term" value="C:cytoplasm"/>
    <property type="evidence" value="ECO:0007669"/>
    <property type="project" value="TreeGrafter"/>
</dbReference>
<dbReference type="EMBL" id="CP003243">
    <property type="protein sequence ID" value="AFC99896.1"/>
    <property type="molecule type" value="Genomic_DNA"/>
</dbReference>
<protein>
    <submittedName>
        <fullName evidence="2">Regulator of chromosome condensation RCC1</fullName>
    </submittedName>
</protein>
<dbReference type="PROSITE" id="PS00626">
    <property type="entry name" value="RCC1_2"/>
    <property type="match status" value="1"/>
</dbReference>
<dbReference type="STRING" id="1041930.Mtc_1140"/>
<keyword evidence="3" id="KW-1185">Reference proteome</keyword>
<dbReference type="Proteomes" id="UP000005233">
    <property type="component" value="Chromosome"/>
</dbReference>
<dbReference type="Pfam" id="PF13540">
    <property type="entry name" value="RCC1_2"/>
    <property type="match status" value="4"/>
</dbReference>
<dbReference type="GO" id="GO:0005085">
    <property type="term" value="F:guanyl-nucleotide exchange factor activity"/>
    <property type="evidence" value="ECO:0007669"/>
    <property type="project" value="TreeGrafter"/>
</dbReference>
<evidence type="ECO:0000313" key="3">
    <source>
        <dbReference type="Proteomes" id="UP000005233"/>
    </source>
</evidence>
<dbReference type="PANTHER" id="PTHR45982:SF1">
    <property type="entry name" value="REGULATOR OF CHROMOSOME CONDENSATION"/>
    <property type="match status" value="1"/>
</dbReference>
<dbReference type="eggNOG" id="arCOG11012">
    <property type="taxonomic scope" value="Archaea"/>
</dbReference>
<dbReference type="Pfam" id="PF00415">
    <property type="entry name" value="RCC1"/>
    <property type="match status" value="2"/>
</dbReference>
<keyword evidence="1" id="KW-1133">Transmembrane helix</keyword>
<keyword evidence="1" id="KW-0812">Transmembrane</keyword>
<dbReference type="PRINTS" id="PR00633">
    <property type="entry name" value="RCCNDNSATION"/>
</dbReference>
<accession>H8I7R1</accession>
<dbReference type="GeneID" id="11971267"/>
<evidence type="ECO:0000313" key="2">
    <source>
        <dbReference type="EMBL" id="AFC99896.1"/>
    </source>
</evidence>
<reference evidence="2 3" key="1">
    <citation type="journal article" date="2012" name="J. Bacteriol.">
        <title>Complete genome sequence of a thermophilic methanogen, Methanocella conradii HZ254, isolated from Chinese rice field soil.</title>
        <authorList>
            <person name="Lu Z."/>
            <person name="Lu Y."/>
        </authorList>
    </citation>
    <scope>NUCLEOTIDE SEQUENCE [LARGE SCALE GENOMIC DNA]</scope>
    <source>
        <strain evidence="3">DSM 24694 / JCM 17849 / CGMCC 1.5162 / HZ254</strain>
    </source>
</reference>
<organism evidence="2 3">
    <name type="scientific">Methanocella conradii (strain DSM 24694 / JCM 17849 / CGMCC 1.5162 / HZ254)</name>
    <dbReference type="NCBI Taxonomy" id="1041930"/>
    <lineage>
        <taxon>Archaea</taxon>
        <taxon>Methanobacteriati</taxon>
        <taxon>Methanobacteriota</taxon>
        <taxon>Stenosarchaea group</taxon>
        <taxon>Methanomicrobia</taxon>
        <taxon>Methanocellales</taxon>
        <taxon>Methanocellaceae</taxon>
        <taxon>Methanocella</taxon>
    </lineage>
</organism>
<dbReference type="SUPFAM" id="SSF50985">
    <property type="entry name" value="RCC1/BLIP-II"/>
    <property type="match status" value="1"/>
</dbReference>
<gene>
    <name evidence="2" type="ordered locus">Mtc_1140</name>
</gene>
<dbReference type="InterPro" id="IPR009091">
    <property type="entry name" value="RCC1/BLIP-II"/>
</dbReference>
<dbReference type="Gene3D" id="2.130.10.30">
    <property type="entry name" value="Regulator of chromosome condensation 1/beta-lactamase-inhibitor protein II"/>
    <property type="match status" value="2"/>
</dbReference>
<dbReference type="PANTHER" id="PTHR45982">
    <property type="entry name" value="REGULATOR OF CHROMOSOME CONDENSATION"/>
    <property type="match status" value="1"/>
</dbReference>
<dbReference type="RefSeq" id="WP_014405734.1">
    <property type="nucleotide sequence ID" value="NC_017034.1"/>
</dbReference>
<name>H8I7R1_METCZ</name>
<sequence length="453" mass="48266">MSNKTGPASLLCQTFLLLAFLAIGAALPMAEASSDRFVAVSCSSSNVMALSENGTVWTWGRIYWGYENGSCEWYDQTTPVQVPIENVTAISSGTDHSVALKSDGTVWAWGYNYWGELGDGTRASEPLTPVQVVGLNNVESISAGNGYTIALKNDGTVWAWGMNNIGQLGDGTRENRYTPVMVKGLTDVVAIKGAALAIKEDGTVWSWRPGLFGVDEGNESSMAMFMGREGIPFQIQGLKNVRDIDTSISHTVFVKEDGTVWSWGHSGYGTLGDGTMIEINAPFITTPVQARGLINVKSVSSASVALKNDGTVWVWGYNNFGKHGDGKSFDAKAVPTQVPGMSDVIAIASGSFNTVFLKKDGSVWTCGANNCGQIGDGTRSDWVLDSQNDENDKRVPVRVLGSQGVVSMAQANDTLSPGPSRSSGFDLSTIITMICLLSSGGLVYSALRKSRNS</sequence>
<feature type="transmembrane region" description="Helical" evidence="1">
    <location>
        <begin position="427"/>
        <end position="447"/>
    </location>
</feature>
<dbReference type="InterPro" id="IPR051553">
    <property type="entry name" value="Ran_GTPase-activating"/>
</dbReference>
<dbReference type="HOGENOM" id="CLU_005210_8_1_2"/>
<dbReference type="AlphaFoldDB" id="H8I7R1"/>
<evidence type="ECO:0000256" key="1">
    <source>
        <dbReference type="SAM" id="Phobius"/>
    </source>
</evidence>
<dbReference type="KEGG" id="mez:Mtc_1140"/>
<dbReference type="OrthoDB" id="113583at2157"/>
<keyword evidence="1" id="KW-0472">Membrane</keyword>
<proteinExistence type="predicted"/>
<dbReference type="PROSITE" id="PS50012">
    <property type="entry name" value="RCC1_3"/>
    <property type="match status" value="5"/>
</dbReference>